<protein>
    <submittedName>
        <fullName evidence="1">Uncharacterized protein</fullName>
    </submittedName>
</protein>
<evidence type="ECO:0000313" key="1">
    <source>
        <dbReference type="EMBL" id="GGX44534.1"/>
    </source>
</evidence>
<dbReference type="Proteomes" id="UP000626148">
    <property type="component" value="Unassembled WGS sequence"/>
</dbReference>
<organism evidence="1 2">
    <name type="scientific">Saccharospirillum salsuginis</name>
    <dbReference type="NCBI Taxonomy" id="418750"/>
    <lineage>
        <taxon>Bacteria</taxon>
        <taxon>Pseudomonadati</taxon>
        <taxon>Pseudomonadota</taxon>
        <taxon>Gammaproteobacteria</taxon>
        <taxon>Oceanospirillales</taxon>
        <taxon>Saccharospirillaceae</taxon>
        <taxon>Saccharospirillum</taxon>
    </lineage>
</organism>
<dbReference type="EMBL" id="BMXR01000002">
    <property type="protein sequence ID" value="GGX44534.1"/>
    <property type="molecule type" value="Genomic_DNA"/>
</dbReference>
<reference evidence="1" key="1">
    <citation type="journal article" date="2014" name="Int. J. Syst. Evol. Microbiol.">
        <title>Complete genome sequence of Corynebacterium casei LMG S-19264T (=DSM 44701T), isolated from a smear-ripened cheese.</title>
        <authorList>
            <consortium name="US DOE Joint Genome Institute (JGI-PGF)"/>
            <person name="Walter F."/>
            <person name="Albersmeier A."/>
            <person name="Kalinowski J."/>
            <person name="Ruckert C."/>
        </authorList>
    </citation>
    <scope>NUCLEOTIDE SEQUENCE</scope>
    <source>
        <strain evidence="1">KCTC 22169</strain>
    </source>
</reference>
<reference evidence="1" key="2">
    <citation type="submission" date="2020-09" db="EMBL/GenBank/DDBJ databases">
        <authorList>
            <person name="Sun Q."/>
            <person name="Kim S."/>
        </authorList>
    </citation>
    <scope>NUCLEOTIDE SEQUENCE</scope>
    <source>
        <strain evidence="1">KCTC 22169</strain>
    </source>
</reference>
<sequence>MFRKLGPVAGIAEYRGIDLLTERVLCQPVKVEHSLELIRHILHRLISGVFGPLNRVLRPLSSGRYHG</sequence>
<gene>
    <name evidence="1" type="ORF">GCM10007392_09160</name>
</gene>
<proteinExistence type="predicted"/>
<dbReference type="AlphaFoldDB" id="A0A918N7L6"/>
<name>A0A918N7L6_9GAMM</name>
<evidence type="ECO:0000313" key="2">
    <source>
        <dbReference type="Proteomes" id="UP000626148"/>
    </source>
</evidence>
<accession>A0A918N7L6</accession>
<comment type="caution">
    <text evidence="1">The sequence shown here is derived from an EMBL/GenBank/DDBJ whole genome shotgun (WGS) entry which is preliminary data.</text>
</comment>
<keyword evidence="2" id="KW-1185">Reference proteome</keyword>